<dbReference type="GO" id="GO:0006890">
    <property type="term" value="P:retrograde vesicle-mediated transport, Golgi to endoplasmic reticulum"/>
    <property type="evidence" value="ECO:0007669"/>
    <property type="project" value="TreeGrafter"/>
</dbReference>
<dbReference type="GO" id="GO:0017119">
    <property type="term" value="C:Golgi transport complex"/>
    <property type="evidence" value="ECO:0007669"/>
    <property type="project" value="InterPro"/>
</dbReference>
<keyword evidence="4" id="KW-0813">Transport</keyword>
<keyword evidence="5" id="KW-0653">Protein transport</keyword>
<evidence type="ECO:0000256" key="4">
    <source>
        <dbReference type="ARBA" id="ARBA00022448"/>
    </source>
</evidence>
<comment type="subcellular location">
    <subcellularLocation>
        <location evidence="1">Golgi apparatus membrane</location>
        <topology evidence="1">Peripheral membrane protein</topology>
    </subcellularLocation>
</comment>
<dbReference type="EMBL" id="JALNTZ010000001">
    <property type="protein sequence ID" value="KAJ3667074.1"/>
    <property type="molecule type" value="Genomic_DNA"/>
</dbReference>
<sequence>MDISAFSDDNFDTKAWINGILKNAENQEKKENYTMSIVMKLQLCVQQVNNALEETSQQVLMSLPKIIRDTKNLHQEATVLKEKMAAVRSEIIQIEQDTGKSINTIEKLDSIKNELNLAKQGLHESDNWTILVNDLEEVFDSKNIENISTKIIGMQRSLQLLVNVGDYEDRKLQLEGLKNRLEAIASPAIVQAFTSSNTEQSTMFVRIFNSMGRLPQLLKYYHKCQKDVLLKKWRNQLEIEQDESVIQWIHNFYGILLSNWHTQQKWFNQVFTNQNSSESFVEIYTDVLGSLDPSLNECIDAALKQTEDKLVFLLEVKQVTQQFATNLLDVLDHSSSGKPPKDKLLLLMQAIYIHLVTYTNKYAAYEQAFLIKKLSTINCMKEELPDTIQALGLSIPQVIDIARDAKKRCQQITENCGYCGLLIALRAFLLNYADQYRVALRQIDRSKKQEEDWNTFQLCLSLLQNTGEVLVNLHQLEKDLTATILETNQNKSQFEYKLLMLNAGDRKEYESLVRCVTEGTQLSLLDHVNAEFNKLCSDIHHTTYQVVFSPIAMQLDVVQAGQTWAQFANSTLHNSDLPDYSFSPQEYITQIGQYLMTLPQHLEPFLFRENPSLTCALRAVDQEYSTAGDAEGSLAHVFLKIVARGTCQGFCDRILSICELSQPASRQLAHDIGYLNNVLQDLGISLSENLQQLATLLKLPNDQYHSGSAGYSARYVASVRQMRNITSN</sequence>
<dbReference type="GO" id="GO:0007030">
    <property type="term" value="P:Golgi organization"/>
    <property type="evidence" value="ECO:0007669"/>
    <property type="project" value="TreeGrafter"/>
</dbReference>
<evidence type="ECO:0000256" key="6">
    <source>
        <dbReference type="ARBA" id="ARBA00023034"/>
    </source>
</evidence>
<evidence type="ECO:0000256" key="1">
    <source>
        <dbReference type="ARBA" id="ARBA00004395"/>
    </source>
</evidence>
<evidence type="ECO:0000256" key="2">
    <source>
        <dbReference type="ARBA" id="ARBA00005831"/>
    </source>
</evidence>
<dbReference type="PANTHER" id="PTHR21443">
    <property type="entry name" value="CONSERVED OLIGOMERIC GOLGI COMPLEX COMPONENT 7"/>
    <property type="match status" value="1"/>
</dbReference>
<keyword evidence="6" id="KW-0333">Golgi apparatus</keyword>
<evidence type="ECO:0000256" key="7">
    <source>
        <dbReference type="ARBA" id="ARBA00023136"/>
    </source>
</evidence>
<keyword evidence="10" id="KW-1185">Reference proteome</keyword>
<accession>A0AA38MTP5</accession>
<comment type="caution">
    <text evidence="9">The sequence shown here is derived from an EMBL/GenBank/DDBJ whole genome shotgun (WGS) entry which is preliminary data.</text>
</comment>
<dbReference type="GO" id="GO:0000139">
    <property type="term" value="C:Golgi membrane"/>
    <property type="evidence" value="ECO:0007669"/>
    <property type="project" value="UniProtKB-SubCell"/>
</dbReference>
<comment type="similarity">
    <text evidence="2">Belongs to the COG7 family.</text>
</comment>
<proteinExistence type="inferred from homology"/>
<evidence type="ECO:0000256" key="3">
    <source>
        <dbReference type="ARBA" id="ARBA00020984"/>
    </source>
</evidence>
<dbReference type="AlphaFoldDB" id="A0AA38MTP5"/>
<dbReference type="GO" id="GO:0006886">
    <property type="term" value="P:intracellular protein transport"/>
    <property type="evidence" value="ECO:0007669"/>
    <property type="project" value="InterPro"/>
</dbReference>
<dbReference type="InterPro" id="IPR019335">
    <property type="entry name" value="COG7"/>
</dbReference>
<evidence type="ECO:0000256" key="8">
    <source>
        <dbReference type="ARBA" id="ARBA00031345"/>
    </source>
</evidence>
<name>A0AA38MTP5_9CUCU</name>
<protein>
    <recommendedName>
        <fullName evidence="3">Conserved oligomeric Golgi complex subunit 7</fullName>
    </recommendedName>
    <alternativeName>
        <fullName evidence="8">Component of oligomeric Golgi complex 7</fullName>
    </alternativeName>
</protein>
<dbReference type="Proteomes" id="UP001168821">
    <property type="component" value="Unassembled WGS sequence"/>
</dbReference>
<evidence type="ECO:0000313" key="9">
    <source>
        <dbReference type="EMBL" id="KAJ3667074.1"/>
    </source>
</evidence>
<keyword evidence="7" id="KW-0472">Membrane</keyword>
<gene>
    <name evidence="9" type="ORF">Zmor_002481</name>
</gene>
<evidence type="ECO:0000256" key="5">
    <source>
        <dbReference type="ARBA" id="ARBA00022927"/>
    </source>
</evidence>
<dbReference type="PANTHER" id="PTHR21443:SF0">
    <property type="entry name" value="CONSERVED OLIGOMERIC GOLGI COMPLEX SUBUNIT 7"/>
    <property type="match status" value="1"/>
</dbReference>
<evidence type="ECO:0000313" key="10">
    <source>
        <dbReference type="Proteomes" id="UP001168821"/>
    </source>
</evidence>
<reference evidence="9" key="1">
    <citation type="journal article" date="2023" name="G3 (Bethesda)">
        <title>Whole genome assemblies of Zophobas morio and Tenebrio molitor.</title>
        <authorList>
            <person name="Kaur S."/>
            <person name="Stinson S.A."/>
            <person name="diCenzo G.C."/>
        </authorList>
    </citation>
    <scope>NUCLEOTIDE SEQUENCE</scope>
    <source>
        <strain evidence="9">QUZm001</strain>
    </source>
</reference>
<dbReference type="Pfam" id="PF10191">
    <property type="entry name" value="COG7"/>
    <property type="match status" value="2"/>
</dbReference>
<organism evidence="9 10">
    <name type="scientific">Zophobas morio</name>
    <dbReference type="NCBI Taxonomy" id="2755281"/>
    <lineage>
        <taxon>Eukaryota</taxon>
        <taxon>Metazoa</taxon>
        <taxon>Ecdysozoa</taxon>
        <taxon>Arthropoda</taxon>
        <taxon>Hexapoda</taxon>
        <taxon>Insecta</taxon>
        <taxon>Pterygota</taxon>
        <taxon>Neoptera</taxon>
        <taxon>Endopterygota</taxon>
        <taxon>Coleoptera</taxon>
        <taxon>Polyphaga</taxon>
        <taxon>Cucujiformia</taxon>
        <taxon>Tenebrionidae</taxon>
        <taxon>Zophobas</taxon>
    </lineage>
</organism>